<accession>A0A397H6C8</accession>
<dbReference type="VEuPathDB" id="FungiDB:CDV56_106022"/>
<dbReference type="RefSeq" id="XP_026615369.1">
    <property type="nucleotide sequence ID" value="XM_026759641.1"/>
</dbReference>
<evidence type="ECO:0000313" key="3">
    <source>
        <dbReference type="Proteomes" id="UP000215305"/>
    </source>
</evidence>
<organism evidence="2 3">
    <name type="scientific">Aspergillus thermomutatus</name>
    <name type="common">Neosartorya pseudofischeri</name>
    <dbReference type="NCBI Taxonomy" id="41047"/>
    <lineage>
        <taxon>Eukaryota</taxon>
        <taxon>Fungi</taxon>
        <taxon>Dikarya</taxon>
        <taxon>Ascomycota</taxon>
        <taxon>Pezizomycotina</taxon>
        <taxon>Eurotiomycetes</taxon>
        <taxon>Eurotiomycetidae</taxon>
        <taxon>Eurotiales</taxon>
        <taxon>Aspergillaceae</taxon>
        <taxon>Aspergillus</taxon>
        <taxon>Aspergillus subgen. Fumigati</taxon>
    </lineage>
</organism>
<dbReference type="OrthoDB" id="3235083at2759"/>
<name>A0A397H6C8_ASPTH</name>
<dbReference type="GeneID" id="38127996"/>
<reference evidence="2" key="1">
    <citation type="submission" date="2018-08" db="EMBL/GenBank/DDBJ databases">
        <title>Draft genome sequence of azole-resistant Aspergillus thermomutatus (Neosartorya pseudofischeri) strain HMR AF 39, isolated from a human nasal aspirate.</title>
        <authorList>
            <person name="Parent-Michaud M."/>
            <person name="Dufresne P.J."/>
            <person name="Fournier E."/>
            <person name="Martineau C."/>
            <person name="Moreira S."/>
            <person name="Perkins V."/>
            <person name="De Repentigny L."/>
            <person name="Dufresne S.F."/>
        </authorList>
    </citation>
    <scope>NUCLEOTIDE SEQUENCE [LARGE SCALE GENOMIC DNA]</scope>
    <source>
        <strain evidence="2">HMR AF 39</strain>
    </source>
</reference>
<evidence type="ECO:0000313" key="2">
    <source>
        <dbReference type="EMBL" id="RHZ58239.1"/>
    </source>
</evidence>
<gene>
    <name evidence="2" type="ORF">CDV56_106022</name>
</gene>
<comment type="caution">
    <text evidence="2">The sequence shown here is derived from an EMBL/GenBank/DDBJ whole genome shotgun (WGS) entry which is preliminary data.</text>
</comment>
<dbReference type="EMBL" id="NKHU02000070">
    <property type="protein sequence ID" value="RHZ58239.1"/>
    <property type="molecule type" value="Genomic_DNA"/>
</dbReference>
<dbReference type="Proteomes" id="UP000215305">
    <property type="component" value="Unassembled WGS sequence"/>
</dbReference>
<evidence type="ECO:0000256" key="1">
    <source>
        <dbReference type="SAM" id="MobiDB-lite"/>
    </source>
</evidence>
<dbReference type="STRING" id="41047.A0A397H6C8"/>
<keyword evidence="3" id="KW-1185">Reference proteome</keyword>
<feature type="region of interest" description="Disordered" evidence="1">
    <location>
        <begin position="30"/>
        <end position="49"/>
    </location>
</feature>
<sequence length="454" mass="48549">MVAKADLAPDAIDAYFDGFSDVIRSTCDGGAPDKIANAPADKSTARNNETTQRAAASTKVKWSHYQCTHGGAIQGSRVQSEGKLQSSDSSFDDFWTDVIAPLIDTFASMAKEAGLALFHLFSPADSITPRQALSQLGSDMLLKLLDGIKRIAKGLVSVGSTLIRDIKSAFNYKINIPIFSWLYKHVLSGNDLTVLDGFALVVAIPVTVLTKIVTGERPADMTTLNYGDLMAGTADATQMMQFSQFASSSSLCCRPFLAALELVETVFGAQHARFQACHIKQYGRVQPLASGGDLVTKYWKDVFAVIVTVATIPFNPAETAYDLRWGSWAVCTVNRGVDMAIRRVTAAGPTKKALGMATIMLGSVNYGLVIAARIEEFQAPGNQEALVVLDCVSGTFDLVDTVCHGAAQLDVDPESAAALEVASMATGIFAIVITGATYITRAAEGEYNHIISYL</sequence>
<protein>
    <submittedName>
        <fullName evidence="2">Uncharacterized protein</fullName>
    </submittedName>
</protein>
<dbReference type="AlphaFoldDB" id="A0A397H6C8"/>
<proteinExistence type="predicted"/>